<dbReference type="SUPFAM" id="SSF57783">
    <property type="entry name" value="Zinc beta-ribbon"/>
    <property type="match status" value="1"/>
</dbReference>
<evidence type="ECO:0000313" key="17">
    <source>
        <dbReference type="EMBL" id="KGF45331.1"/>
    </source>
</evidence>
<evidence type="ECO:0000256" key="9">
    <source>
        <dbReference type="ARBA" id="ARBA00022842"/>
    </source>
</evidence>
<evidence type="ECO:0000256" key="1">
    <source>
        <dbReference type="ARBA" id="ARBA00022478"/>
    </source>
</evidence>
<dbReference type="InterPro" id="IPR002694">
    <property type="entry name" value="Znf_CHC2"/>
</dbReference>
<keyword evidence="6 12" id="KW-0479">Metal-binding</keyword>
<comment type="subunit">
    <text evidence="12">Monomer. Interacts with DnaB.</text>
</comment>
<dbReference type="Pfam" id="PF08275">
    <property type="entry name" value="DNAG_N"/>
    <property type="match status" value="1"/>
</dbReference>
<dbReference type="Pfam" id="PF13155">
    <property type="entry name" value="Toprim_2"/>
    <property type="match status" value="1"/>
</dbReference>
<dbReference type="SMART" id="SM00400">
    <property type="entry name" value="ZnF_CHCC"/>
    <property type="match status" value="1"/>
</dbReference>
<evidence type="ECO:0000256" key="6">
    <source>
        <dbReference type="ARBA" id="ARBA00022723"/>
    </source>
</evidence>
<evidence type="ECO:0000256" key="10">
    <source>
        <dbReference type="ARBA" id="ARBA00023125"/>
    </source>
</evidence>
<accession>A0A096AFQ0</accession>
<dbReference type="GO" id="GO:0006269">
    <property type="term" value="P:DNA replication, synthesis of primer"/>
    <property type="evidence" value="ECO:0007669"/>
    <property type="project" value="UniProtKB-UniRule"/>
</dbReference>
<name>A0A096AFQ0_9BACT</name>
<dbReference type="EC" id="2.7.7.101" evidence="12"/>
<comment type="cofactor">
    <cofactor evidence="12 13 14">
        <name>Zn(2+)</name>
        <dbReference type="ChEBI" id="CHEBI:29105"/>
    </cofactor>
    <text evidence="12 13 14">Binds 1 zinc ion per monomer.</text>
</comment>
<evidence type="ECO:0000256" key="11">
    <source>
        <dbReference type="ARBA" id="ARBA00023163"/>
    </source>
</evidence>
<dbReference type="InterPro" id="IPR006171">
    <property type="entry name" value="TOPRIM_dom"/>
</dbReference>
<reference evidence="17 18" key="1">
    <citation type="submission" date="2014-07" db="EMBL/GenBank/DDBJ databases">
        <authorList>
            <person name="McCorrison J."/>
            <person name="Sanka R."/>
            <person name="Torralba M."/>
            <person name="Gillis M."/>
            <person name="Haft D.H."/>
            <person name="Methe B."/>
            <person name="Sutton G."/>
            <person name="Nelson K.E."/>
        </authorList>
    </citation>
    <scope>NUCLEOTIDE SEQUENCE [LARGE SCALE GENOMIC DNA]</scope>
    <source>
        <strain evidence="17 18">DNF00320</strain>
    </source>
</reference>
<evidence type="ECO:0000256" key="7">
    <source>
        <dbReference type="ARBA" id="ARBA00022771"/>
    </source>
</evidence>
<dbReference type="RefSeq" id="WP_036866308.1">
    <property type="nucleotide sequence ID" value="NZ_JRNQ01000017.1"/>
</dbReference>
<evidence type="ECO:0000256" key="2">
    <source>
        <dbReference type="ARBA" id="ARBA00022515"/>
    </source>
</evidence>
<dbReference type="InterPro" id="IPR050219">
    <property type="entry name" value="DnaG_primase"/>
</dbReference>
<evidence type="ECO:0000256" key="5">
    <source>
        <dbReference type="ARBA" id="ARBA00022705"/>
    </source>
</evidence>
<dbReference type="GO" id="GO:0005737">
    <property type="term" value="C:cytoplasm"/>
    <property type="evidence" value="ECO:0007669"/>
    <property type="project" value="TreeGrafter"/>
</dbReference>
<dbReference type="EMBL" id="JRNQ01000017">
    <property type="protein sequence ID" value="KGF45331.1"/>
    <property type="molecule type" value="Genomic_DNA"/>
</dbReference>
<evidence type="ECO:0000256" key="4">
    <source>
        <dbReference type="ARBA" id="ARBA00022695"/>
    </source>
</evidence>
<feature type="compositionally biased region" description="Polar residues" evidence="15">
    <location>
        <begin position="457"/>
        <end position="480"/>
    </location>
</feature>
<evidence type="ECO:0000256" key="8">
    <source>
        <dbReference type="ARBA" id="ARBA00022833"/>
    </source>
</evidence>
<dbReference type="Gene3D" id="3.40.1360.10">
    <property type="match status" value="1"/>
</dbReference>
<dbReference type="InterPro" id="IPR019475">
    <property type="entry name" value="DNA_primase_DnaB-bd"/>
</dbReference>
<dbReference type="HAMAP" id="MF_00974">
    <property type="entry name" value="DNA_primase_DnaG"/>
    <property type="match status" value="1"/>
</dbReference>
<dbReference type="PANTHER" id="PTHR30313:SF2">
    <property type="entry name" value="DNA PRIMASE"/>
    <property type="match status" value="1"/>
</dbReference>
<dbReference type="InterPro" id="IPR013264">
    <property type="entry name" value="DNAG_N"/>
</dbReference>
<dbReference type="PANTHER" id="PTHR30313">
    <property type="entry name" value="DNA PRIMASE"/>
    <property type="match status" value="1"/>
</dbReference>
<keyword evidence="10 12" id="KW-0238">DNA-binding</keyword>
<dbReference type="SMART" id="SM00493">
    <property type="entry name" value="TOPRIM"/>
    <property type="match status" value="1"/>
</dbReference>
<dbReference type="FunFam" id="3.90.580.10:FF:000001">
    <property type="entry name" value="DNA primase"/>
    <property type="match status" value="1"/>
</dbReference>
<feature type="region of interest" description="Disordered" evidence="15">
    <location>
        <begin position="439"/>
        <end position="480"/>
    </location>
</feature>
<proteinExistence type="inferred from homology"/>
<dbReference type="AlphaFoldDB" id="A0A096AFQ0"/>
<dbReference type="Pfam" id="PF10410">
    <property type="entry name" value="DnaB_bind"/>
    <property type="match status" value="1"/>
</dbReference>
<gene>
    <name evidence="12" type="primary">dnaG</name>
    <name evidence="17" type="ORF">HMPREF0647_03130</name>
</gene>
<keyword evidence="9" id="KW-0460">Magnesium</keyword>
<keyword evidence="7 12" id="KW-0863">Zinc-finger</keyword>
<dbReference type="GO" id="GO:1990077">
    <property type="term" value="C:primosome complex"/>
    <property type="evidence" value="ECO:0007669"/>
    <property type="project" value="UniProtKB-KW"/>
</dbReference>
<sequence>MIDKQTVDKIIDATNIVDVVSDFISLRKAGTSYKGLCPFHDDSTPSFSVSPIKGVYKCFSCGAAGNAVKFVMQYEQMTYWEALKWLGKKYNIEVKEREMTSEEKLQASERESMLIVNEWASNYFQNILATNPDGRAIGLQYFRSRGFRDDIIKKFQLGFCLSPRDSFAKAALEAGYKKEFLLKTGLCFERQTGELVDRFNGRVMFPWISVSGKVTAFGGRLLDSRTKGVMQKYVNSPDSEIYHKERELYGIFQAKKAIAKHDLVYMVEGYTDVISMHQCGIENVVANSGTALSVYQIRLLHRFTSNIVLLYDGDAAGQHAALRGTDMLLSEGMNVKVLLLPDGKDPDEFAKMYSAEDLVKYIEDNQTDFIVFKINLLLKGVTDPIKRSEAINSIVESISVIKDPILRDTYLHECMARTGMAEQTLIAQMNRFIYNGREREKREAENQRTRENHLHNADTNLASVENPNNSNESATKNPTINSNSQFSILNSQFSNVETWLIQAIIRYGERVILKNVKDEVSGKLLNLNVAQYIAYDLGLDNLSFTHPLYNQILSEAVEHSTDEDFVAENYFIHHRDLHISEVATALSVDKFQLSESLQLRQDEAYLFENVKHLILDFRLNYVEKRLKELKEQIKQAVSNEGKIKALVELQKMQQLRNILAQKLGNDIII</sequence>
<dbReference type="GO" id="GO:0003899">
    <property type="term" value="F:DNA-directed RNA polymerase activity"/>
    <property type="evidence" value="ECO:0007669"/>
    <property type="project" value="UniProtKB-UniRule"/>
</dbReference>
<comment type="function">
    <text evidence="12 13">RNA polymerase that catalyzes the synthesis of short RNA molecules used as primers for DNA polymerase during DNA replication.</text>
</comment>
<evidence type="ECO:0000313" key="18">
    <source>
        <dbReference type="Proteomes" id="UP000029525"/>
    </source>
</evidence>
<dbReference type="PROSITE" id="PS50880">
    <property type="entry name" value="TOPRIM"/>
    <property type="match status" value="1"/>
</dbReference>
<dbReference type="InterPro" id="IPR030846">
    <property type="entry name" value="DnaG_bac"/>
</dbReference>
<dbReference type="OrthoDB" id="9803773at2"/>
<evidence type="ECO:0000259" key="16">
    <source>
        <dbReference type="PROSITE" id="PS50880"/>
    </source>
</evidence>
<protein>
    <recommendedName>
        <fullName evidence="12 13">DNA primase</fullName>
        <ecNumber evidence="12">2.7.7.101</ecNumber>
    </recommendedName>
</protein>
<keyword evidence="8 12" id="KW-0862">Zinc</keyword>
<keyword evidence="11 12" id="KW-0804">Transcription</keyword>
<dbReference type="CDD" id="cd03364">
    <property type="entry name" value="TOPRIM_DnaG_primases"/>
    <property type="match status" value="1"/>
</dbReference>
<dbReference type="NCBIfam" id="TIGR01391">
    <property type="entry name" value="dnaG"/>
    <property type="match status" value="1"/>
</dbReference>
<keyword evidence="4 12" id="KW-0548">Nucleotidyltransferase</keyword>
<dbReference type="SUPFAM" id="SSF56731">
    <property type="entry name" value="DNA primase core"/>
    <property type="match status" value="1"/>
</dbReference>
<evidence type="ECO:0000256" key="15">
    <source>
        <dbReference type="SAM" id="MobiDB-lite"/>
    </source>
</evidence>
<dbReference type="Gene3D" id="3.90.980.10">
    <property type="entry name" value="DNA primase, catalytic core, N-terminal domain"/>
    <property type="match status" value="1"/>
</dbReference>
<evidence type="ECO:0000256" key="14">
    <source>
        <dbReference type="PIRSR" id="PIRSR002811-1"/>
    </source>
</evidence>
<comment type="catalytic activity">
    <reaction evidence="12">
        <text>ssDNA + n NTP = ssDNA/pppN(pN)n-1 hybrid + (n-1) diphosphate.</text>
        <dbReference type="EC" id="2.7.7.101"/>
    </reaction>
</comment>
<dbReference type="Proteomes" id="UP000029525">
    <property type="component" value="Unassembled WGS sequence"/>
</dbReference>
<evidence type="ECO:0000256" key="3">
    <source>
        <dbReference type="ARBA" id="ARBA00022679"/>
    </source>
</evidence>
<keyword evidence="2 12" id="KW-0639">Primosome</keyword>
<dbReference type="InterPro" id="IPR037068">
    <property type="entry name" value="DNA_primase_core_N_sf"/>
</dbReference>
<comment type="caution">
    <text evidence="17">The sequence shown here is derived from an EMBL/GenBank/DDBJ whole genome shotgun (WGS) entry which is preliminary data.</text>
</comment>
<keyword evidence="5 12" id="KW-0235">DNA replication</keyword>
<dbReference type="GO" id="GO:0000428">
    <property type="term" value="C:DNA-directed RNA polymerase complex"/>
    <property type="evidence" value="ECO:0007669"/>
    <property type="project" value="UniProtKB-KW"/>
</dbReference>
<dbReference type="InterPro" id="IPR036977">
    <property type="entry name" value="DNA_primase_Znf_CHC2"/>
</dbReference>
<feature type="zinc finger region" description="CHC2-type" evidence="12 14">
    <location>
        <begin position="37"/>
        <end position="61"/>
    </location>
</feature>
<feature type="domain" description="Toprim" evidence="16">
    <location>
        <begin position="262"/>
        <end position="343"/>
    </location>
</feature>
<dbReference type="GO" id="GO:0008270">
    <property type="term" value="F:zinc ion binding"/>
    <property type="evidence" value="ECO:0007669"/>
    <property type="project" value="UniProtKB-UniRule"/>
</dbReference>
<comment type="similarity">
    <text evidence="12 13">Belongs to the DnaG primase family.</text>
</comment>
<keyword evidence="3 12" id="KW-0808">Transferase</keyword>
<keyword evidence="1 12" id="KW-0240">DNA-directed RNA polymerase</keyword>
<comment type="domain">
    <text evidence="12">Contains an N-terminal zinc-binding domain, a central core domain that contains the primase activity, and a C-terminal DnaB-binding domain.</text>
</comment>
<evidence type="ECO:0000256" key="12">
    <source>
        <dbReference type="HAMAP-Rule" id="MF_00974"/>
    </source>
</evidence>
<feature type="compositionally biased region" description="Basic and acidic residues" evidence="15">
    <location>
        <begin position="439"/>
        <end position="456"/>
    </location>
</feature>
<dbReference type="InterPro" id="IPR006295">
    <property type="entry name" value="DNA_primase_DnaG"/>
</dbReference>
<evidence type="ECO:0000256" key="13">
    <source>
        <dbReference type="PIRNR" id="PIRNR002811"/>
    </source>
</evidence>
<dbReference type="GO" id="GO:0003677">
    <property type="term" value="F:DNA binding"/>
    <property type="evidence" value="ECO:0007669"/>
    <property type="project" value="UniProtKB-KW"/>
</dbReference>
<organism evidence="17 18">
    <name type="scientific">Prevotella bivia DNF00320</name>
    <dbReference type="NCBI Taxonomy" id="1401068"/>
    <lineage>
        <taxon>Bacteria</taxon>
        <taxon>Pseudomonadati</taxon>
        <taxon>Bacteroidota</taxon>
        <taxon>Bacteroidia</taxon>
        <taxon>Bacteroidales</taxon>
        <taxon>Prevotellaceae</taxon>
        <taxon>Prevotella</taxon>
    </lineage>
</organism>
<dbReference type="Pfam" id="PF01807">
    <property type="entry name" value="Zn_ribbon_DnaG"/>
    <property type="match status" value="1"/>
</dbReference>
<dbReference type="InterPro" id="IPR034151">
    <property type="entry name" value="TOPRIM_DnaG_bac"/>
</dbReference>
<dbReference type="PIRSF" id="PIRSF002811">
    <property type="entry name" value="DnaG"/>
    <property type="match status" value="1"/>
</dbReference>
<dbReference type="Gene3D" id="3.90.580.10">
    <property type="entry name" value="Zinc finger, CHC2-type domain"/>
    <property type="match status" value="1"/>
</dbReference>